<keyword evidence="3 9" id="KW-1134">Transmembrane beta strand</keyword>
<evidence type="ECO:0000256" key="3">
    <source>
        <dbReference type="ARBA" id="ARBA00022452"/>
    </source>
</evidence>
<dbReference type="Pfam" id="PF00593">
    <property type="entry name" value="TonB_dep_Rec_b-barrel"/>
    <property type="match status" value="1"/>
</dbReference>
<dbReference type="InterPro" id="IPR039426">
    <property type="entry name" value="TonB-dep_rcpt-like"/>
</dbReference>
<feature type="domain" description="TonB-dependent receptor-like beta-barrel" evidence="10">
    <location>
        <begin position="33"/>
        <end position="194"/>
    </location>
</feature>
<keyword evidence="7 9" id="KW-0472">Membrane</keyword>
<dbReference type="SUPFAM" id="SSF56935">
    <property type="entry name" value="Porins"/>
    <property type="match status" value="1"/>
</dbReference>
<proteinExistence type="inferred from homology"/>
<keyword evidence="6" id="KW-0798">TonB box</keyword>
<evidence type="ECO:0000256" key="5">
    <source>
        <dbReference type="ARBA" id="ARBA00022729"/>
    </source>
</evidence>
<dbReference type="Gene3D" id="2.40.170.20">
    <property type="entry name" value="TonB-dependent receptor, beta-barrel domain"/>
    <property type="match status" value="1"/>
</dbReference>
<evidence type="ECO:0000256" key="1">
    <source>
        <dbReference type="ARBA" id="ARBA00004571"/>
    </source>
</evidence>
<dbReference type="PROSITE" id="PS52016">
    <property type="entry name" value="TONB_DEPENDENT_REC_3"/>
    <property type="match status" value="1"/>
</dbReference>
<dbReference type="KEGG" id="pus:CKA81_11965"/>
<evidence type="ECO:0000256" key="9">
    <source>
        <dbReference type="PROSITE-ProRule" id="PRU01360"/>
    </source>
</evidence>
<dbReference type="InterPro" id="IPR036942">
    <property type="entry name" value="Beta-barrel_TonB_sf"/>
</dbReference>
<keyword evidence="12" id="KW-1185">Reference proteome</keyword>
<evidence type="ECO:0000256" key="8">
    <source>
        <dbReference type="ARBA" id="ARBA00023237"/>
    </source>
</evidence>
<dbReference type="PANTHER" id="PTHR30069:SF53">
    <property type="entry name" value="COLICIN I RECEPTOR-RELATED"/>
    <property type="match status" value="1"/>
</dbReference>
<keyword evidence="5" id="KW-0732">Signal</keyword>
<keyword evidence="2 9" id="KW-0813">Transport</keyword>
<protein>
    <recommendedName>
        <fullName evidence="10">TonB-dependent receptor-like beta-barrel domain-containing protein</fullName>
    </recommendedName>
</protein>
<dbReference type="GO" id="GO:0044718">
    <property type="term" value="P:siderophore transmembrane transport"/>
    <property type="evidence" value="ECO:0007669"/>
    <property type="project" value="TreeGrafter"/>
</dbReference>
<dbReference type="AlphaFoldDB" id="A0A410GDW5"/>
<accession>A0A410GDW5</accession>
<reference evidence="11 12" key="1">
    <citation type="submission" date="2017-08" db="EMBL/GenBank/DDBJ databases">
        <authorList>
            <person name="Park S.-J."/>
            <person name="Kim H."/>
        </authorList>
    </citation>
    <scope>NUCLEOTIDE SEQUENCE [LARGE SCALE GENOMIC DNA]</scope>
    <source>
        <strain evidence="12">ye3</strain>
    </source>
</reference>
<dbReference type="GO" id="GO:0015344">
    <property type="term" value="F:siderophore uptake transmembrane transporter activity"/>
    <property type="evidence" value="ECO:0007669"/>
    <property type="project" value="TreeGrafter"/>
</dbReference>
<gene>
    <name evidence="11" type="ORF">CKA81_11965</name>
</gene>
<comment type="similarity">
    <text evidence="9">Belongs to the TonB-dependent receptor family.</text>
</comment>
<keyword evidence="8 9" id="KW-0998">Cell outer membrane</keyword>
<evidence type="ECO:0000259" key="10">
    <source>
        <dbReference type="Pfam" id="PF00593"/>
    </source>
</evidence>
<name>A0A410GDW5_9BURK</name>
<evidence type="ECO:0000313" key="12">
    <source>
        <dbReference type="Proteomes" id="UP000283474"/>
    </source>
</evidence>
<evidence type="ECO:0000313" key="11">
    <source>
        <dbReference type="EMBL" id="QAA94465.1"/>
    </source>
</evidence>
<dbReference type="Proteomes" id="UP000283474">
    <property type="component" value="Chromosome"/>
</dbReference>
<dbReference type="InterPro" id="IPR000531">
    <property type="entry name" value="Beta-barrel_TonB"/>
</dbReference>
<keyword evidence="4 9" id="KW-0812">Transmembrane</keyword>
<evidence type="ECO:0000256" key="4">
    <source>
        <dbReference type="ARBA" id="ARBA00022692"/>
    </source>
</evidence>
<sequence length="224" mass="25679">MVAVWASTFELIGEEKKLASKVGTSALRALGPPETNRSYELGADYEQGRWSASAMLFRNDVRNLVETVRQPSCDVRGRVCLEYENLSRARLQGLELTAGVNISRKWRLDTNYTYLDARDLTNDERLADRSRYRANATLGWTPTEQLGTRVRVEYIGEQYRSAILEERPAYTLLHWYVDYEVHRNLSLHAGIENLTDKRLANDDASIYGRADEGRRYFIGLTASF</sequence>
<dbReference type="EMBL" id="CP022987">
    <property type="protein sequence ID" value="QAA94465.1"/>
    <property type="molecule type" value="Genomic_DNA"/>
</dbReference>
<dbReference type="OrthoDB" id="183532at2"/>
<evidence type="ECO:0000256" key="6">
    <source>
        <dbReference type="ARBA" id="ARBA00023077"/>
    </source>
</evidence>
<evidence type="ECO:0000256" key="7">
    <source>
        <dbReference type="ARBA" id="ARBA00023136"/>
    </source>
</evidence>
<comment type="subcellular location">
    <subcellularLocation>
        <location evidence="1 9">Cell outer membrane</location>
        <topology evidence="1 9">Multi-pass membrane protein</topology>
    </subcellularLocation>
</comment>
<organism evidence="11 12">
    <name type="scientific">Pollutimonas thiosulfatoxidans</name>
    <dbReference type="NCBI Taxonomy" id="2028345"/>
    <lineage>
        <taxon>Bacteria</taxon>
        <taxon>Pseudomonadati</taxon>
        <taxon>Pseudomonadota</taxon>
        <taxon>Betaproteobacteria</taxon>
        <taxon>Burkholderiales</taxon>
        <taxon>Alcaligenaceae</taxon>
        <taxon>Pollutimonas</taxon>
    </lineage>
</organism>
<evidence type="ECO:0000256" key="2">
    <source>
        <dbReference type="ARBA" id="ARBA00022448"/>
    </source>
</evidence>
<dbReference type="PANTHER" id="PTHR30069">
    <property type="entry name" value="TONB-DEPENDENT OUTER MEMBRANE RECEPTOR"/>
    <property type="match status" value="1"/>
</dbReference>
<dbReference type="GO" id="GO:0009279">
    <property type="term" value="C:cell outer membrane"/>
    <property type="evidence" value="ECO:0007669"/>
    <property type="project" value="UniProtKB-SubCell"/>
</dbReference>